<dbReference type="EMBL" id="KI392060">
    <property type="protein sequence ID" value="ERN20250.1"/>
    <property type="molecule type" value="Genomic_DNA"/>
</dbReference>
<dbReference type="PANTHER" id="PTHR36744">
    <property type="entry name" value="CYTOCHROME OXIDASE ASSEMBLY PROTEIN"/>
    <property type="match status" value="1"/>
</dbReference>
<evidence type="ECO:0000313" key="4">
    <source>
        <dbReference type="Proteomes" id="UP000017836"/>
    </source>
</evidence>
<feature type="domain" description="Cytochrome c oxidase assembly factor 3 mitochondrial coiled-coil" evidence="2">
    <location>
        <begin position="282"/>
        <end position="307"/>
    </location>
</feature>
<organism evidence="3 4">
    <name type="scientific">Amborella trichopoda</name>
    <dbReference type="NCBI Taxonomy" id="13333"/>
    <lineage>
        <taxon>Eukaryota</taxon>
        <taxon>Viridiplantae</taxon>
        <taxon>Streptophyta</taxon>
        <taxon>Embryophyta</taxon>
        <taxon>Tracheophyta</taxon>
        <taxon>Spermatophyta</taxon>
        <taxon>Magnoliopsida</taxon>
        <taxon>Amborellales</taxon>
        <taxon>Amborellaceae</taxon>
        <taxon>Amborella</taxon>
    </lineage>
</organism>
<name>U5DDE9_AMBTC</name>
<sequence length="337" mass="36799">MRANLEAIQAAKERKRAILQGANITTDFSGEENTLSDRKRKGKELVDEGSARGSKGKSLQGAHCLSIVPSTCSVGASVGGAGRLNSFFEPRSTQLKLKSFWDNNQARHKAHIAISDFFYHCAIPFNSINSQYFKKMLDVVGSYGPGLKPPSGKEIAGILLKNKRPELQRGLNDCIVRLEPDKLKQIRAAQEIDMYRNAQEDFGSDLAVRTRDKLTPEDPLDEWVVETEIQAPLLDESEVVSWMDIEYEVDDDDAIPESAVHSPSVGDVGEPIMAGFAGLAPKTKNVIVAGGLTGFVLGVYFYTMKAVGGTDELQVAIDKFDELKKQENSSTSSPSAS</sequence>
<keyword evidence="4" id="KW-1185">Reference proteome</keyword>
<feature type="region of interest" description="Disordered" evidence="1">
    <location>
        <begin position="29"/>
        <end position="57"/>
    </location>
</feature>
<dbReference type="PANTHER" id="PTHR36744:SF2">
    <property type="entry name" value="CYTOCHROME OXIDASE ASSEMBLY PROTEIN"/>
    <property type="match status" value="1"/>
</dbReference>
<dbReference type="HOGENOM" id="CLU_824752_0_0_1"/>
<evidence type="ECO:0000256" key="1">
    <source>
        <dbReference type="SAM" id="MobiDB-lite"/>
    </source>
</evidence>
<dbReference type="Proteomes" id="UP000017836">
    <property type="component" value="Unassembled WGS sequence"/>
</dbReference>
<evidence type="ECO:0000313" key="3">
    <source>
        <dbReference type="EMBL" id="ERN20250.1"/>
    </source>
</evidence>
<dbReference type="AlphaFoldDB" id="U5DDE9"/>
<evidence type="ECO:0000259" key="2">
    <source>
        <dbReference type="Pfam" id="PF09813"/>
    </source>
</evidence>
<dbReference type="Pfam" id="PF09813">
    <property type="entry name" value="Coa3_cc"/>
    <property type="match status" value="1"/>
</dbReference>
<reference evidence="4" key="1">
    <citation type="journal article" date="2013" name="Science">
        <title>The Amborella genome and the evolution of flowering plants.</title>
        <authorList>
            <consortium name="Amborella Genome Project"/>
        </authorList>
    </citation>
    <scope>NUCLEOTIDE SEQUENCE [LARGE SCALE GENOMIC DNA]</scope>
</reference>
<protein>
    <recommendedName>
        <fullName evidence="2">Cytochrome c oxidase assembly factor 3 mitochondrial coiled-coil domain-containing protein</fullName>
    </recommendedName>
</protein>
<proteinExistence type="predicted"/>
<dbReference type="Gramene" id="ERN20250">
    <property type="protein sequence ID" value="ERN20250"/>
    <property type="gene ID" value="AMTR_s00066p00158830"/>
</dbReference>
<dbReference type="eggNOG" id="ENOG502S8YU">
    <property type="taxonomic scope" value="Eukaryota"/>
</dbReference>
<gene>
    <name evidence="3" type="ORF">AMTR_s00066p00158830</name>
</gene>
<accession>U5DDE9</accession>
<dbReference type="InterPro" id="IPR018628">
    <property type="entry name" value="Coa3_CC"/>
</dbReference>